<evidence type="ECO:0000313" key="4">
    <source>
        <dbReference type="Proteomes" id="UP000243200"/>
    </source>
</evidence>
<dbReference type="Pfam" id="PF12420">
    <property type="entry name" value="DUF3671"/>
    <property type="match status" value="1"/>
</dbReference>
<organism evidence="3 4">
    <name type="scientific">Plasmodium ovale</name>
    <name type="common">malaria parasite P. ovale</name>
    <dbReference type="NCBI Taxonomy" id="36330"/>
    <lineage>
        <taxon>Eukaryota</taxon>
        <taxon>Sar</taxon>
        <taxon>Alveolata</taxon>
        <taxon>Apicomplexa</taxon>
        <taxon>Aconoidasida</taxon>
        <taxon>Haemosporida</taxon>
        <taxon>Plasmodiidae</taxon>
        <taxon>Plasmodium</taxon>
        <taxon>Plasmodium (Plasmodium)</taxon>
    </lineage>
</organism>
<dbReference type="InterPro" id="IPR022139">
    <property type="entry name" value="Fam-L/Fam-M-like_plasmodium"/>
</dbReference>
<proteinExistence type="predicted"/>
<evidence type="ECO:0000256" key="1">
    <source>
        <dbReference type="SAM" id="MobiDB-lite"/>
    </source>
</evidence>
<dbReference type="OrthoDB" id="10669034at2759"/>
<keyword evidence="2" id="KW-0472">Membrane</keyword>
<dbReference type="VEuPathDB" id="PlasmoDB:PocGH01_00133300"/>
<accession>A0A1C3KKI6</accession>
<dbReference type="Proteomes" id="UP000243200">
    <property type="component" value="Unassembled WGS sequence"/>
</dbReference>
<dbReference type="AlphaFoldDB" id="A0A1C3KKI6"/>
<feature type="transmembrane region" description="Helical" evidence="2">
    <location>
        <begin position="164"/>
        <end position="187"/>
    </location>
</feature>
<name>A0A1C3KKI6_PLAOA</name>
<keyword evidence="2" id="KW-0812">Transmembrane</keyword>
<dbReference type="EMBL" id="FLRJ01000697">
    <property type="protein sequence ID" value="SBT74388.1"/>
    <property type="molecule type" value="Genomic_DNA"/>
</dbReference>
<dbReference type="VEuPathDB" id="PlasmoDB:POWCR01_000212100"/>
<keyword evidence="2" id="KW-1133">Transmembrane helix</keyword>
<feature type="transmembrane region" description="Helical" evidence="2">
    <location>
        <begin position="193"/>
        <end position="211"/>
    </location>
</feature>
<evidence type="ECO:0000256" key="2">
    <source>
        <dbReference type="SAM" id="Phobius"/>
    </source>
</evidence>
<reference evidence="3 4" key="1">
    <citation type="submission" date="2016-06" db="EMBL/GenBank/DDBJ databases">
        <authorList>
            <consortium name="Pathogen Informatics"/>
        </authorList>
    </citation>
    <scope>NUCLEOTIDE SEQUENCE [LARGE SCALE GENOMIC DNA]</scope>
</reference>
<evidence type="ECO:0000313" key="3">
    <source>
        <dbReference type="EMBL" id="SBT74388.1"/>
    </source>
</evidence>
<sequence length="230" mass="26700">MCPMKEKIKFPTFTKTFLFVLLIWICHYYNESSFREPRNRNQWLGTTSKLLTVRLLAKSKLENVTTLVGLNERKTDNAKGLNLKSQEKDTKGMEKNKKPENEKLKSSKSHNTDVKLSKKKKCNIYNPFRSTESYYDKRVLEGFGFVVENFDNKKFFKWSLKDMSLSKICSVLFIPTLFLLVGGFVAAGSGLEQFFFIIPGICIFILIYVIIKSLKYAYVSSKNHTKNHDK</sequence>
<feature type="transmembrane region" description="Helical" evidence="2">
    <location>
        <begin position="12"/>
        <end position="30"/>
    </location>
</feature>
<feature type="region of interest" description="Disordered" evidence="1">
    <location>
        <begin position="79"/>
        <end position="113"/>
    </location>
</feature>
<gene>
    <name evidence="3" type="primary">PowCR01_000212100</name>
    <name evidence="3" type="ORF">POWCR01_000212100</name>
</gene>
<feature type="compositionally biased region" description="Basic and acidic residues" evidence="1">
    <location>
        <begin position="85"/>
        <end position="113"/>
    </location>
</feature>
<protein>
    <submittedName>
        <fullName evidence="3">Uncharacterized protein</fullName>
    </submittedName>
</protein>